<dbReference type="PROSITE" id="PS50885">
    <property type="entry name" value="HAMP"/>
    <property type="match status" value="1"/>
</dbReference>
<dbReference type="PANTHER" id="PTHR32089:SF114">
    <property type="entry name" value="METHYL-ACCEPTING CHEMOTAXIS PROTEIN MCPB"/>
    <property type="match status" value="1"/>
</dbReference>
<gene>
    <name evidence="14" type="ORF">ACFSKK_12845</name>
</gene>
<proteinExistence type="inferred from homology"/>
<feature type="domain" description="HAMP" evidence="13">
    <location>
        <begin position="308"/>
        <end position="361"/>
    </location>
</feature>
<evidence type="ECO:0000256" key="7">
    <source>
        <dbReference type="ARBA" id="ARBA00023136"/>
    </source>
</evidence>
<reference evidence="15" key="1">
    <citation type="journal article" date="2019" name="Int. J. Syst. Evol. Microbiol.">
        <title>The Global Catalogue of Microorganisms (GCM) 10K type strain sequencing project: providing services to taxonomists for standard genome sequencing and annotation.</title>
        <authorList>
            <consortium name="The Broad Institute Genomics Platform"/>
            <consortium name="The Broad Institute Genome Sequencing Center for Infectious Disease"/>
            <person name="Wu L."/>
            <person name="Ma J."/>
        </authorList>
    </citation>
    <scope>NUCLEOTIDE SEQUENCE [LARGE SCALE GENOMIC DNA]</scope>
    <source>
        <strain evidence="15">CGMCC 1.15474</strain>
    </source>
</reference>
<dbReference type="CDD" id="cd12914">
    <property type="entry name" value="PDC1_DGC_like"/>
    <property type="match status" value="1"/>
</dbReference>
<sequence length="666" mass="72615">MKKSIFSIKKIRTKLIIIFLLIGLVPLGTASAIIYSLNSKELIKKEEVGLRDLAKSTSNSIEQWLDKRMSEIQLASKTDTMSSLNPKRQLSFIKKIKDQSEAYETVVFTDKEGIVRAHTTEENIGVMNLADREYFKQGLKGESNISNVLTSKATGNRILVLATPVKDEKGEILGVLSASVNFELVIQEFVGSNIEKSIIPNLVDNEGILQVHPTKDWVGKAVEETSISQDVQQLIKKGKTESGYSIVEDEGKEYVIAYTPIEISGYVLYFKTPIELVLSATNHIKNMTFLIFGISFILIVLLAIFVSNSISKPLTNVTRHIKKIAEGDLTGENIEVRTKDEIGILTSSINTMSGNLKELIQEVNQSSELVAAHSEELTASAEESKTTTEYITTAIQEVASGADSQSEKVSHSEKALETMAMGISQIAISSSSISETSQSTIDKAQTGGESVKQTVEQMKSIQSSVQTSNEMIKSLDERSKQIGNIVEVITGIADQTNLLALNAAIEAARAGEQGKGFAVVADEVRKLAEESKKSSDQIRQLISSIQYEMISSLKGMGQVTQDVNDGLELANRTQGNFFEIIESTKLVSEQIDQMAATAQEISVVTAEAAVSFGEISNITKETTASTQEVASSSEEQLGSMEEIATSAQSLSEMAVNLREMISKFKV</sequence>
<evidence type="ECO:0000313" key="14">
    <source>
        <dbReference type="EMBL" id="MFD2214572.1"/>
    </source>
</evidence>
<keyword evidence="3" id="KW-0488">Methylation</keyword>
<dbReference type="CDD" id="cd06225">
    <property type="entry name" value="HAMP"/>
    <property type="match status" value="1"/>
</dbReference>
<dbReference type="CDD" id="cd12912">
    <property type="entry name" value="PDC2_MCP_like"/>
    <property type="match status" value="1"/>
</dbReference>
<keyword evidence="5 11" id="KW-0812">Transmembrane</keyword>
<dbReference type="RefSeq" id="WP_247343426.1">
    <property type="nucleotide sequence ID" value="NZ_CP095550.1"/>
</dbReference>
<evidence type="ECO:0000256" key="11">
    <source>
        <dbReference type="SAM" id="Phobius"/>
    </source>
</evidence>
<comment type="similarity">
    <text evidence="9">Belongs to the methyl-accepting chemotaxis (MCP) protein family.</text>
</comment>
<dbReference type="SMART" id="SM00304">
    <property type="entry name" value="HAMP"/>
    <property type="match status" value="1"/>
</dbReference>
<dbReference type="InterPro" id="IPR003660">
    <property type="entry name" value="HAMP_dom"/>
</dbReference>
<dbReference type="SMART" id="SM00283">
    <property type="entry name" value="MA"/>
    <property type="match status" value="1"/>
</dbReference>
<evidence type="ECO:0000313" key="15">
    <source>
        <dbReference type="Proteomes" id="UP001597318"/>
    </source>
</evidence>
<dbReference type="Proteomes" id="UP001597318">
    <property type="component" value="Unassembled WGS sequence"/>
</dbReference>
<evidence type="ECO:0000256" key="8">
    <source>
        <dbReference type="ARBA" id="ARBA00023224"/>
    </source>
</evidence>
<evidence type="ECO:0000256" key="3">
    <source>
        <dbReference type="ARBA" id="ARBA00022481"/>
    </source>
</evidence>
<keyword evidence="15" id="KW-1185">Reference proteome</keyword>
<keyword evidence="2" id="KW-1003">Cell membrane</keyword>
<dbReference type="Gene3D" id="6.10.340.10">
    <property type="match status" value="1"/>
</dbReference>
<evidence type="ECO:0000256" key="2">
    <source>
        <dbReference type="ARBA" id="ARBA00022475"/>
    </source>
</evidence>
<evidence type="ECO:0000259" key="13">
    <source>
        <dbReference type="PROSITE" id="PS50885"/>
    </source>
</evidence>
<dbReference type="Pfam" id="PF02743">
    <property type="entry name" value="dCache_1"/>
    <property type="match status" value="1"/>
</dbReference>
<evidence type="ECO:0000256" key="5">
    <source>
        <dbReference type="ARBA" id="ARBA00022692"/>
    </source>
</evidence>
<dbReference type="InterPro" id="IPR004089">
    <property type="entry name" value="MCPsignal_dom"/>
</dbReference>
<organism evidence="14 15">
    <name type="scientific">Metabacillus endolithicus</name>
    <dbReference type="NCBI Taxonomy" id="1535204"/>
    <lineage>
        <taxon>Bacteria</taxon>
        <taxon>Bacillati</taxon>
        <taxon>Bacillota</taxon>
        <taxon>Bacilli</taxon>
        <taxon>Bacillales</taxon>
        <taxon>Bacillaceae</taxon>
        <taxon>Metabacillus</taxon>
    </lineage>
</organism>
<dbReference type="Pfam" id="PF00672">
    <property type="entry name" value="HAMP"/>
    <property type="match status" value="1"/>
</dbReference>
<comment type="subcellular location">
    <subcellularLocation>
        <location evidence="1">Cell membrane</location>
        <topology evidence="1">Multi-pass membrane protein</topology>
    </subcellularLocation>
</comment>
<accession>A0ABW5BXI0</accession>
<keyword evidence="4" id="KW-0145">Chemotaxis</keyword>
<name>A0ABW5BXI0_9BACI</name>
<evidence type="ECO:0000259" key="12">
    <source>
        <dbReference type="PROSITE" id="PS50111"/>
    </source>
</evidence>
<dbReference type="SUPFAM" id="SSF103190">
    <property type="entry name" value="Sensory domain-like"/>
    <property type="match status" value="1"/>
</dbReference>
<dbReference type="InterPro" id="IPR029151">
    <property type="entry name" value="Sensor-like_sf"/>
</dbReference>
<dbReference type="Pfam" id="PF00015">
    <property type="entry name" value="MCPsignal"/>
    <property type="match status" value="1"/>
</dbReference>
<dbReference type="SUPFAM" id="SSF58104">
    <property type="entry name" value="Methyl-accepting chemotaxis protein (MCP) signaling domain"/>
    <property type="match status" value="1"/>
</dbReference>
<dbReference type="PANTHER" id="PTHR32089">
    <property type="entry name" value="METHYL-ACCEPTING CHEMOTAXIS PROTEIN MCPB"/>
    <property type="match status" value="1"/>
</dbReference>
<dbReference type="InterPro" id="IPR033479">
    <property type="entry name" value="dCache_1"/>
</dbReference>
<keyword evidence="6 11" id="KW-1133">Transmembrane helix</keyword>
<feature type="transmembrane region" description="Helical" evidence="11">
    <location>
        <begin position="287"/>
        <end position="306"/>
    </location>
</feature>
<evidence type="ECO:0000256" key="10">
    <source>
        <dbReference type="PROSITE-ProRule" id="PRU00284"/>
    </source>
</evidence>
<evidence type="ECO:0000256" key="4">
    <source>
        <dbReference type="ARBA" id="ARBA00022500"/>
    </source>
</evidence>
<protein>
    <submittedName>
        <fullName evidence="14">Methyl-accepting chemotaxis protein</fullName>
    </submittedName>
</protein>
<keyword evidence="8 10" id="KW-0807">Transducer</keyword>
<dbReference type="EMBL" id="JBHUIK010000002">
    <property type="protein sequence ID" value="MFD2214572.1"/>
    <property type="molecule type" value="Genomic_DNA"/>
</dbReference>
<evidence type="ECO:0000256" key="1">
    <source>
        <dbReference type="ARBA" id="ARBA00004651"/>
    </source>
</evidence>
<evidence type="ECO:0000256" key="9">
    <source>
        <dbReference type="ARBA" id="ARBA00029447"/>
    </source>
</evidence>
<dbReference type="CDD" id="cd11386">
    <property type="entry name" value="MCP_signal"/>
    <property type="match status" value="1"/>
</dbReference>
<dbReference type="Gene3D" id="3.30.450.20">
    <property type="entry name" value="PAS domain"/>
    <property type="match status" value="1"/>
</dbReference>
<feature type="domain" description="Methyl-accepting transducer" evidence="12">
    <location>
        <begin position="380"/>
        <end position="616"/>
    </location>
</feature>
<comment type="caution">
    <text evidence="14">The sequence shown here is derived from an EMBL/GenBank/DDBJ whole genome shotgun (WGS) entry which is preliminary data.</text>
</comment>
<evidence type="ECO:0000256" key="6">
    <source>
        <dbReference type="ARBA" id="ARBA00022989"/>
    </source>
</evidence>
<keyword evidence="7 11" id="KW-0472">Membrane</keyword>
<dbReference type="Gene3D" id="1.10.287.950">
    <property type="entry name" value="Methyl-accepting chemotaxis protein"/>
    <property type="match status" value="1"/>
</dbReference>
<dbReference type="PROSITE" id="PS50111">
    <property type="entry name" value="CHEMOTAXIS_TRANSDUC_2"/>
    <property type="match status" value="1"/>
</dbReference>